<dbReference type="Proteomes" id="UP001396334">
    <property type="component" value="Unassembled WGS sequence"/>
</dbReference>
<gene>
    <name evidence="2" type="ORF">V6N11_036042</name>
</gene>
<feature type="compositionally biased region" description="Low complexity" evidence="1">
    <location>
        <begin position="25"/>
        <end position="40"/>
    </location>
</feature>
<accession>A0ABR2R996</accession>
<organism evidence="2 3">
    <name type="scientific">Hibiscus sabdariffa</name>
    <name type="common">roselle</name>
    <dbReference type="NCBI Taxonomy" id="183260"/>
    <lineage>
        <taxon>Eukaryota</taxon>
        <taxon>Viridiplantae</taxon>
        <taxon>Streptophyta</taxon>
        <taxon>Embryophyta</taxon>
        <taxon>Tracheophyta</taxon>
        <taxon>Spermatophyta</taxon>
        <taxon>Magnoliopsida</taxon>
        <taxon>eudicotyledons</taxon>
        <taxon>Gunneridae</taxon>
        <taxon>Pentapetalae</taxon>
        <taxon>rosids</taxon>
        <taxon>malvids</taxon>
        <taxon>Malvales</taxon>
        <taxon>Malvaceae</taxon>
        <taxon>Malvoideae</taxon>
        <taxon>Hibiscus</taxon>
    </lineage>
</organism>
<evidence type="ECO:0000313" key="3">
    <source>
        <dbReference type="Proteomes" id="UP001396334"/>
    </source>
</evidence>
<reference evidence="2 3" key="1">
    <citation type="journal article" date="2024" name="G3 (Bethesda)">
        <title>Genome assembly of Hibiscus sabdariffa L. provides insights into metabolisms of medicinal natural products.</title>
        <authorList>
            <person name="Kim T."/>
        </authorList>
    </citation>
    <scope>NUCLEOTIDE SEQUENCE [LARGE SCALE GENOMIC DNA]</scope>
    <source>
        <strain evidence="2">TK-2024</strain>
        <tissue evidence="2">Old leaves</tissue>
    </source>
</reference>
<name>A0ABR2R996_9ROSI</name>
<protein>
    <submittedName>
        <fullName evidence="2">Uncharacterized protein</fullName>
    </submittedName>
</protein>
<dbReference type="PRINTS" id="PR01217">
    <property type="entry name" value="PRICHEXTENSN"/>
</dbReference>
<evidence type="ECO:0000256" key="1">
    <source>
        <dbReference type="SAM" id="MobiDB-lite"/>
    </source>
</evidence>
<keyword evidence="3" id="KW-1185">Reference proteome</keyword>
<evidence type="ECO:0000313" key="2">
    <source>
        <dbReference type="EMBL" id="KAK9009510.1"/>
    </source>
</evidence>
<proteinExistence type="predicted"/>
<comment type="caution">
    <text evidence="2">The sequence shown here is derived from an EMBL/GenBank/DDBJ whole genome shotgun (WGS) entry which is preliminary data.</text>
</comment>
<sequence>MSGRPTSILKLSLPSCSFKSNVTKLPISLTTTNSSSTKLSPPRPWRRILSERSFGGTREVPTTGSGPDFPKPPLGPPPTGPEVVPVPPPPSRKPPPEVDPPSPPSTPPDIPPPPAVPPEIPTPGIPPDVPPPPKGPTFVF</sequence>
<feature type="compositionally biased region" description="Pro residues" evidence="1">
    <location>
        <begin position="69"/>
        <end position="140"/>
    </location>
</feature>
<dbReference type="EMBL" id="JBBPBN010000024">
    <property type="protein sequence ID" value="KAK9009510.1"/>
    <property type="molecule type" value="Genomic_DNA"/>
</dbReference>
<feature type="region of interest" description="Disordered" evidence="1">
    <location>
        <begin position="25"/>
        <end position="140"/>
    </location>
</feature>